<dbReference type="InterPro" id="IPR031616">
    <property type="entry name" value="BsrE-like"/>
</dbReference>
<proteinExistence type="predicted"/>
<keyword evidence="1" id="KW-0812">Transmembrane</keyword>
<evidence type="ECO:0000256" key="1">
    <source>
        <dbReference type="SAM" id="Phobius"/>
    </source>
</evidence>
<name>A0A1H2XPL3_9BACL</name>
<keyword evidence="3" id="KW-1185">Reference proteome</keyword>
<keyword evidence="1" id="KW-1133">Transmembrane helix</keyword>
<evidence type="ECO:0000313" key="2">
    <source>
        <dbReference type="EMBL" id="SDW94842.1"/>
    </source>
</evidence>
<sequence length="34" mass="3723">MTVADVLSLMIQFGSFIVTLLTLVVALVLAMKRK</sequence>
<organism evidence="2 3">
    <name type="scientific">Alicyclobacillus hesperidum</name>
    <dbReference type="NCBI Taxonomy" id="89784"/>
    <lineage>
        <taxon>Bacteria</taxon>
        <taxon>Bacillati</taxon>
        <taxon>Bacillota</taxon>
        <taxon>Bacilli</taxon>
        <taxon>Bacillales</taxon>
        <taxon>Alicyclobacillaceae</taxon>
        <taxon>Alicyclobacillus</taxon>
    </lineage>
</organism>
<accession>A0A1H2XPL3</accession>
<evidence type="ECO:0000313" key="3">
    <source>
        <dbReference type="Proteomes" id="UP000182589"/>
    </source>
</evidence>
<protein>
    <submittedName>
        <fullName evidence="2">Putative Holin-like Toxin (Hol-Tox)</fullName>
    </submittedName>
</protein>
<gene>
    <name evidence="2" type="ORF">SAMN04489725_12329</name>
</gene>
<dbReference type="STRING" id="89784.SAMN04489725_12329"/>
<dbReference type="AlphaFoldDB" id="A0A1H2XPL3"/>
<dbReference type="EMBL" id="FNOJ01000023">
    <property type="protein sequence ID" value="SDW94842.1"/>
    <property type="molecule type" value="Genomic_DNA"/>
</dbReference>
<reference evidence="3" key="1">
    <citation type="submission" date="2016-10" db="EMBL/GenBank/DDBJ databases">
        <authorList>
            <person name="Varghese N."/>
        </authorList>
    </citation>
    <scope>NUCLEOTIDE SEQUENCE [LARGE SCALE GENOMIC DNA]</scope>
    <source>
        <strain evidence="3">DSM 12489</strain>
    </source>
</reference>
<dbReference type="Pfam" id="PF16935">
    <property type="entry name" value="Hol_Tox"/>
    <property type="match status" value="1"/>
</dbReference>
<dbReference type="RefSeq" id="WP_074693725.1">
    <property type="nucleotide sequence ID" value="NZ_FNOJ01000023.1"/>
</dbReference>
<feature type="transmembrane region" description="Helical" evidence="1">
    <location>
        <begin position="6"/>
        <end position="30"/>
    </location>
</feature>
<keyword evidence="1" id="KW-0472">Membrane</keyword>
<dbReference type="Proteomes" id="UP000182589">
    <property type="component" value="Unassembled WGS sequence"/>
</dbReference>